<dbReference type="EC" id="2.7.1.172" evidence="1"/>
<accession>A0A6A5YU10</accession>
<evidence type="ECO:0000256" key="1">
    <source>
        <dbReference type="ARBA" id="ARBA00011961"/>
    </source>
</evidence>
<proteinExistence type="predicted"/>
<dbReference type="Gene3D" id="3.90.1200.10">
    <property type="match status" value="1"/>
</dbReference>
<dbReference type="GO" id="GO:0016301">
    <property type="term" value="F:kinase activity"/>
    <property type="evidence" value="ECO:0007669"/>
    <property type="project" value="UniProtKB-KW"/>
</dbReference>
<dbReference type="PANTHER" id="PTHR12149:SF8">
    <property type="entry name" value="PROTEIN-RIBULOSAMINE 3-KINASE"/>
    <property type="match status" value="1"/>
</dbReference>
<comment type="catalytic activity">
    <reaction evidence="2">
        <text>N(6)-D-ribulosyl-L-lysyl-[protein] + ATP = N(6)-(3-O-phospho-D-ribulosyl)-L-lysyl-[protein] + ADP + H(+)</text>
        <dbReference type="Rhea" id="RHEA:48432"/>
        <dbReference type="Rhea" id="RHEA-COMP:12103"/>
        <dbReference type="Rhea" id="RHEA-COMP:12104"/>
        <dbReference type="ChEBI" id="CHEBI:15378"/>
        <dbReference type="ChEBI" id="CHEBI:30616"/>
        <dbReference type="ChEBI" id="CHEBI:90418"/>
        <dbReference type="ChEBI" id="CHEBI:90420"/>
        <dbReference type="ChEBI" id="CHEBI:456216"/>
        <dbReference type="EC" id="2.7.1.172"/>
    </reaction>
    <physiologicalReaction direction="left-to-right" evidence="2">
        <dbReference type="Rhea" id="RHEA:48433"/>
    </physiologicalReaction>
</comment>
<dbReference type="GO" id="GO:0102193">
    <property type="term" value="F:protein-ribulosamine 3-kinase activity"/>
    <property type="evidence" value="ECO:0007669"/>
    <property type="project" value="UniProtKB-EC"/>
</dbReference>
<dbReference type="InterPro" id="IPR016477">
    <property type="entry name" value="Fructo-/Ketosamine-3-kinase"/>
</dbReference>
<name>A0A6A5YU10_9PLEO</name>
<gene>
    <name evidence="3" type="ORF">BDV96DRAFT_604092</name>
</gene>
<protein>
    <recommendedName>
        <fullName evidence="1">protein-ribulosamine 3-kinase</fullName>
        <ecNumber evidence="1">2.7.1.172</ecNumber>
    </recommendedName>
</protein>
<dbReference type="PANTHER" id="PTHR12149">
    <property type="entry name" value="FRUCTOSAMINE 3 KINASE-RELATED PROTEIN"/>
    <property type="match status" value="1"/>
</dbReference>
<dbReference type="OrthoDB" id="5772781at2759"/>
<dbReference type="Pfam" id="PF03881">
    <property type="entry name" value="Fructosamin_kin"/>
    <property type="match status" value="1"/>
</dbReference>
<keyword evidence="4" id="KW-1185">Reference proteome</keyword>
<keyword evidence="3" id="KW-0808">Transferase</keyword>
<dbReference type="SUPFAM" id="SSF56112">
    <property type="entry name" value="Protein kinase-like (PK-like)"/>
    <property type="match status" value="1"/>
</dbReference>
<sequence>MHLKSKSPTEKFGFEVSTCDGPLPHPVEWEPDWATFYARLLRSRVEMDAAACGPWAELERAANHVISNIVPRLLGSLSWQGKPIEPALIHGDLWDTNVSTDGQTGAPTTFDAGSYYAHNEMEICIWRVIYAQKLGPEAYKDAYLKQYPRAEPTSEWDDRNRLYSLKCNLNWSATDPGIITRKIAYNGMCYLCEKYAPVEGIGKYDPMLDPTVSKIKPGIRT</sequence>
<evidence type="ECO:0000313" key="4">
    <source>
        <dbReference type="Proteomes" id="UP000799770"/>
    </source>
</evidence>
<dbReference type="EMBL" id="ML977339">
    <property type="protein sequence ID" value="KAF2110007.1"/>
    <property type="molecule type" value="Genomic_DNA"/>
</dbReference>
<keyword evidence="3" id="KW-0418">Kinase</keyword>
<dbReference type="Proteomes" id="UP000799770">
    <property type="component" value="Unassembled WGS sequence"/>
</dbReference>
<reference evidence="3" key="1">
    <citation type="journal article" date="2020" name="Stud. Mycol.">
        <title>101 Dothideomycetes genomes: a test case for predicting lifestyles and emergence of pathogens.</title>
        <authorList>
            <person name="Haridas S."/>
            <person name="Albert R."/>
            <person name="Binder M."/>
            <person name="Bloem J."/>
            <person name="Labutti K."/>
            <person name="Salamov A."/>
            <person name="Andreopoulos B."/>
            <person name="Baker S."/>
            <person name="Barry K."/>
            <person name="Bills G."/>
            <person name="Bluhm B."/>
            <person name="Cannon C."/>
            <person name="Castanera R."/>
            <person name="Culley D."/>
            <person name="Daum C."/>
            <person name="Ezra D."/>
            <person name="Gonzalez J."/>
            <person name="Henrissat B."/>
            <person name="Kuo A."/>
            <person name="Liang C."/>
            <person name="Lipzen A."/>
            <person name="Lutzoni F."/>
            <person name="Magnuson J."/>
            <person name="Mondo S."/>
            <person name="Nolan M."/>
            <person name="Ohm R."/>
            <person name="Pangilinan J."/>
            <person name="Park H.-J."/>
            <person name="Ramirez L."/>
            <person name="Alfaro M."/>
            <person name="Sun H."/>
            <person name="Tritt A."/>
            <person name="Yoshinaga Y."/>
            <person name="Zwiers L.-H."/>
            <person name="Turgeon B."/>
            <person name="Goodwin S."/>
            <person name="Spatafora J."/>
            <person name="Crous P."/>
            <person name="Grigoriev I."/>
        </authorList>
    </citation>
    <scope>NUCLEOTIDE SEQUENCE</scope>
    <source>
        <strain evidence="3">CBS 627.86</strain>
    </source>
</reference>
<evidence type="ECO:0000256" key="2">
    <source>
        <dbReference type="ARBA" id="ARBA00048655"/>
    </source>
</evidence>
<evidence type="ECO:0000313" key="3">
    <source>
        <dbReference type="EMBL" id="KAF2110007.1"/>
    </source>
</evidence>
<dbReference type="InterPro" id="IPR011009">
    <property type="entry name" value="Kinase-like_dom_sf"/>
</dbReference>
<organism evidence="3 4">
    <name type="scientific">Lophiotrema nucula</name>
    <dbReference type="NCBI Taxonomy" id="690887"/>
    <lineage>
        <taxon>Eukaryota</taxon>
        <taxon>Fungi</taxon>
        <taxon>Dikarya</taxon>
        <taxon>Ascomycota</taxon>
        <taxon>Pezizomycotina</taxon>
        <taxon>Dothideomycetes</taxon>
        <taxon>Pleosporomycetidae</taxon>
        <taxon>Pleosporales</taxon>
        <taxon>Lophiotremataceae</taxon>
        <taxon>Lophiotrema</taxon>
    </lineage>
</organism>
<dbReference type="AlphaFoldDB" id="A0A6A5YU10"/>